<protein>
    <submittedName>
        <fullName evidence="1">Uncharacterized protein</fullName>
    </submittedName>
</protein>
<organism evidence="1 2">
    <name type="scientific">Klebsiella phage vB_Kpn_P545</name>
    <dbReference type="NCBI Taxonomy" id="2686283"/>
    <lineage>
        <taxon>Viruses</taxon>
        <taxon>Duplodnaviria</taxon>
        <taxon>Heunggongvirae</taxon>
        <taxon>Uroviricota</taxon>
        <taxon>Caudoviricetes</taxon>
        <taxon>Marfavirus</taxon>
        <taxon>Marfavirus F48</taxon>
    </lineage>
</organism>
<evidence type="ECO:0000313" key="2">
    <source>
        <dbReference type="Proteomes" id="UP000430622"/>
    </source>
</evidence>
<evidence type="ECO:0000313" key="1">
    <source>
        <dbReference type="EMBL" id="QGZ15170.1"/>
    </source>
</evidence>
<accession>A0A6B9J9B4</accession>
<dbReference type="EMBL" id="MN781108">
    <property type="protein sequence ID" value="QGZ15170.1"/>
    <property type="molecule type" value="Genomic_DNA"/>
</dbReference>
<sequence length="111" mass="12945">MVNSVAKIFLVKEDVIQKKWQRFNMKHGIYKLKVPLEELSSAYGTETTVRQIKGAPSFTLTYKIEQWLKAVELKNIEVKNGEASIYGRFVKHGSKLYFSPEYKKSYETDFT</sequence>
<proteinExistence type="predicted"/>
<reference evidence="1 2" key="1">
    <citation type="submission" date="2019-12" db="EMBL/GenBank/DDBJ databases">
        <title>Hospital sewage isolated lytic bacteriophages against epidemic carbapenem resistant Klebsiella pneumoniae ST11 strains.</title>
        <authorList>
            <person name="Li M."/>
            <person name="Zhang W."/>
            <person name="Du H."/>
            <person name="Chen L."/>
        </authorList>
    </citation>
    <scope>NUCLEOTIDE SEQUENCE [LARGE SCALE GENOMIC DNA]</scope>
</reference>
<name>A0A6B9J9B4_9CAUD</name>
<dbReference type="Proteomes" id="UP000430622">
    <property type="component" value="Segment"/>
</dbReference>